<dbReference type="RefSeq" id="WP_209517071.1">
    <property type="nucleotide sequence ID" value="NZ_JAGIOH010000001.1"/>
</dbReference>
<evidence type="ECO:0000313" key="2">
    <source>
        <dbReference type="Proteomes" id="UP001519291"/>
    </source>
</evidence>
<dbReference type="GeneID" id="91571841"/>
<proteinExistence type="predicted"/>
<comment type="caution">
    <text evidence="1">The sequence shown here is derived from an EMBL/GenBank/DDBJ whole genome shotgun (WGS) entry which is preliminary data.</text>
</comment>
<protein>
    <submittedName>
        <fullName evidence="1">Uncharacterized protein</fullName>
    </submittedName>
</protein>
<dbReference type="EMBL" id="JAGIOH010000001">
    <property type="protein sequence ID" value="MBP2405506.1"/>
    <property type="molecule type" value="Genomic_DNA"/>
</dbReference>
<name>A0ABS4Y9M2_9ACTN</name>
<reference evidence="1 2" key="1">
    <citation type="submission" date="2021-03" db="EMBL/GenBank/DDBJ databases">
        <title>Sequencing the genomes of 1000 actinobacteria strains.</title>
        <authorList>
            <person name="Klenk H.-P."/>
        </authorList>
    </citation>
    <scope>NUCLEOTIDE SEQUENCE [LARGE SCALE GENOMIC DNA]</scope>
    <source>
        <strain evidence="1 2">DSM 41480</strain>
    </source>
</reference>
<gene>
    <name evidence="1" type="ORF">JO379_004975</name>
</gene>
<sequence length="751" mass="80327">MLGYRTLRDANLAALEAAVEAWQALPKRIQGVGEKFGHEVENPLYACDWEGEAATACFRNLARTRTELLAAAEEARGVHAVLDYALGRFRAARRTLDQVAEAVARDEHLKQNDDGRVYAETVSSALTKGYQETVAAHNETVARALRSATEADDDLYWALLQDPNGSGDRGFNQDGYDRAGRRQAEKDAERALELAAKGSAMSDAELARLCALLGAHRDDPLFGERIATSLGPQGVLRFWAGMADPRQVGPGRGRADLLRGLQESLGVTLASATQVDSQAMDSWKAGVIEAGGKRIGTDAAGNPWGFQVMSNLMRHGEYDAKFLTAYGEALIRMDKKVNSGDLSFWTNPANTADLTYHGGKNDRGQDPMTGFLQALGHSPEGAAEFFEQPAGVSGPVGPVDKKSEVNDNLWYLAKDRHWHPDVTFTGDSGRIAGYNALGHALEAATTGSPYDSATGADRRSGAGARVMEQVAYVYGDDNSLIHRQSGIADSLGTIGAAYIDDLNYAVSGIGDRGVGQDAVAFPAKYEDRAEFGRYGAIGFLSTLGQSETAHGYVSRAEHLHTLSALDANPATDEAGYVRGRSALLAEAEVRGILDHARVEQAAADHTHDAEENNKSLARSTEWKKWVVGATIGAGVAVLPVPGAAAVGVSVVPLAGETAGGMVNTYVGQRFDRAAEAVEVTPDEAAKVDRNKFFGAGENEIAETFHAYLSASSSEFFREANNSNLKDQIKSMYLSGGPSANEYLGLNPHEKD</sequence>
<dbReference type="Proteomes" id="UP001519291">
    <property type="component" value="Unassembled WGS sequence"/>
</dbReference>
<evidence type="ECO:0000313" key="1">
    <source>
        <dbReference type="EMBL" id="MBP2405506.1"/>
    </source>
</evidence>
<accession>A0ABS4Y9M2</accession>
<organism evidence="1 2">
    <name type="scientific">Streptomyces syringium</name>
    <dbReference type="NCBI Taxonomy" id="76729"/>
    <lineage>
        <taxon>Bacteria</taxon>
        <taxon>Bacillati</taxon>
        <taxon>Actinomycetota</taxon>
        <taxon>Actinomycetes</taxon>
        <taxon>Kitasatosporales</taxon>
        <taxon>Streptomycetaceae</taxon>
        <taxon>Streptomyces</taxon>
    </lineage>
</organism>
<keyword evidence="2" id="KW-1185">Reference proteome</keyword>